<dbReference type="Pfam" id="PF08202">
    <property type="entry name" value="MIS13"/>
    <property type="match status" value="1"/>
</dbReference>
<gene>
    <name evidence="2" type="ORF">D9615_009065</name>
</gene>
<feature type="compositionally biased region" description="Basic and acidic residues" evidence="1">
    <location>
        <begin position="190"/>
        <end position="204"/>
    </location>
</feature>
<name>A0A8H5LYR7_9AGAR</name>
<feature type="compositionally biased region" description="Basic and acidic residues" evidence="1">
    <location>
        <begin position="778"/>
        <end position="787"/>
    </location>
</feature>
<dbReference type="EMBL" id="JAACJP010000036">
    <property type="protein sequence ID" value="KAF5374482.1"/>
    <property type="molecule type" value="Genomic_DNA"/>
</dbReference>
<protein>
    <recommendedName>
        <fullName evidence="4">Kinetochore protein mis13</fullName>
    </recommendedName>
</protein>
<dbReference type="PANTHER" id="PTHR14778">
    <property type="entry name" value="KINETOCHORE-ASSOCIATED PROTEIN DSN1 HOMOLOG"/>
    <property type="match status" value="1"/>
</dbReference>
<feature type="region of interest" description="Disordered" evidence="1">
    <location>
        <begin position="550"/>
        <end position="582"/>
    </location>
</feature>
<keyword evidence="3" id="KW-1185">Reference proteome</keyword>
<reference evidence="2 3" key="1">
    <citation type="journal article" date="2020" name="ISME J.">
        <title>Uncovering the hidden diversity of litter-decomposition mechanisms in mushroom-forming fungi.</title>
        <authorList>
            <person name="Floudas D."/>
            <person name="Bentzer J."/>
            <person name="Ahren D."/>
            <person name="Johansson T."/>
            <person name="Persson P."/>
            <person name="Tunlid A."/>
        </authorList>
    </citation>
    <scope>NUCLEOTIDE SEQUENCE [LARGE SCALE GENOMIC DNA]</scope>
    <source>
        <strain evidence="2 3">CBS 661.87</strain>
    </source>
</reference>
<accession>A0A8H5LYR7</accession>
<evidence type="ECO:0000313" key="3">
    <source>
        <dbReference type="Proteomes" id="UP000565441"/>
    </source>
</evidence>
<dbReference type="GO" id="GO:0007059">
    <property type="term" value="P:chromosome segregation"/>
    <property type="evidence" value="ECO:0007669"/>
    <property type="project" value="InterPro"/>
</dbReference>
<feature type="region of interest" description="Disordered" evidence="1">
    <location>
        <begin position="740"/>
        <end position="787"/>
    </location>
</feature>
<dbReference type="InterPro" id="IPR013218">
    <property type="entry name" value="Dsn1/Mis13"/>
</dbReference>
<dbReference type="GO" id="GO:0051301">
    <property type="term" value="P:cell division"/>
    <property type="evidence" value="ECO:0007669"/>
    <property type="project" value="InterPro"/>
</dbReference>
<dbReference type="Proteomes" id="UP000565441">
    <property type="component" value="Unassembled WGS sequence"/>
</dbReference>
<feature type="region of interest" description="Disordered" evidence="1">
    <location>
        <begin position="491"/>
        <end position="524"/>
    </location>
</feature>
<dbReference type="PANTHER" id="PTHR14778:SF2">
    <property type="entry name" value="KINETOCHORE-ASSOCIATED PROTEIN DSN1 HOMOLOG"/>
    <property type="match status" value="1"/>
</dbReference>
<feature type="compositionally biased region" description="Low complexity" evidence="1">
    <location>
        <begin position="125"/>
        <end position="138"/>
    </location>
</feature>
<feature type="region of interest" description="Disordered" evidence="1">
    <location>
        <begin position="70"/>
        <end position="270"/>
    </location>
</feature>
<evidence type="ECO:0008006" key="4">
    <source>
        <dbReference type="Google" id="ProtNLM"/>
    </source>
</evidence>
<feature type="compositionally biased region" description="Low complexity" evidence="1">
    <location>
        <begin position="154"/>
        <end position="176"/>
    </location>
</feature>
<organism evidence="2 3">
    <name type="scientific">Tricholomella constricta</name>
    <dbReference type="NCBI Taxonomy" id="117010"/>
    <lineage>
        <taxon>Eukaryota</taxon>
        <taxon>Fungi</taxon>
        <taxon>Dikarya</taxon>
        <taxon>Basidiomycota</taxon>
        <taxon>Agaricomycotina</taxon>
        <taxon>Agaricomycetes</taxon>
        <taxon>Agaricomycetidae</taxon>
        <taxon>Agaricales</taxon>
        <taxon>Tricholomatineae</taxon>
        <taxon>Lyophyllaceae</taxon>
        <taxon>Tricholomella</taxon>
    </lineage>
</organism>
<comment type="caution">
    <text evidence="2">The sequence shown here is derived from an EMBL/GenBank/DDBJ whole genome shotgun (WGS) entry which is preliminary data.</text>
</comment>
<feature type="region of interest" description="Disordered" evidence="1">
    <location>
        <begin position="290"/>
        <end position="329"/>
    </location>
</feature>
<feature type="compositionally biased region" description="Low complexity" evidence="1">
    <location>
        <begin position="565"/>
        <end position="574"/>
    </location>
</feature>
<dbReference type="GO" id="GO:0000444">
    <property type="term" value="C:MIS12/MIND type complex"/>
    <property type="evidence" value="ECO:0007669"/>
    <property type="project" value="InterPro"/>
</dbReference>
<feature type="compositionally biased region" description="Basic residues" evidence="1">
    <location>
        <begin position="316"/>
        <end position="329"/>
    </location>
</feature>
<proteinExistence type="predicted"/>
<evidence type="ECO:0000313" key="2">
    <source>
        <dbReference type="EMBL" id="KAF5374482.1"/>
    </source>
</evidence>
<dbReference type="AlphaFoldDB" id="A0A8H5LYR7"/>
<feature type="compositionally biased region" description="Low complexity" evidence="1">
    <location>
        <begin position="238"/>
        <end position="248"/>
    </location>
</feature>
<dbReference type="OrthoDB" id="3364649at2759"/>
<sequence>MIILFVDRQGTWEGTIQTPPVHFVLPSSGTPRRVRAAPASLSRGRWYMICILQASARSMLQNNLKAKRKVPDGEASGATDAMTTTSNPLLNAAKRAKREAKAGASNKRKLLNAEEQPGGLLIVRAPPATTNAPASTKPPSKKFKSSQPQPPSKSQPLPFTSKPSSKSSFLPSSYPISRHDTPDADPALDDAVRAMQDETAELRRSSRGPAHALDDHDSSGLHPKYRFPGATVNGVAVTTKGSGSGTSTGKRRETIVDMSAPLPPEGDETPQIQRNKRLRAGAMAELVAGNSNGSMSMDAKTPPNGSLSTGSGTGSGHRRKSSVGGRGKRISSCFQSTGVMSHPHNAVSDASFYKHIDADLPDAERVRQLLIWCSARAASTPGPTPLPVLSEKAAHTLRAAQDDVIRKLAERHVDLSLFGGSNQESEGEKKENAQNVTNRAWEGVYGGHIKSAMEEEEAWKKVGYAYDTYARRVRTSLEKRRAALLLRTTTTATTATPPLEEVGAAGPSIPSAKAQGKQRATHSKFELHEHELPPPFQAGVRMARTVVARTRRRRPNPDPAPPSTSTPGAGPSTRKGAADPNSRWLPTAAAEHASYDLDVDMLPPEAGSAVEAEAEAEREAGDALLLRSRVGELEFKLDHLYVLMSQARTTAEVLRLALDRRFEVLGRALDVRSEGPNVGGEGDIMGRYVRTGTSGGDARRRQAEEALQLLRAMARVDAARPPAQVGDAARRAMREVQRVGESRAGVVGERRLTGVPPPGAGVTPRKMPGTPRRGTTPSRDRERDRDR</sequence>
<evidence type="ECO:0000256" key="1">
    <source>
        <dbReference type="SAM" id="MobiDB-lite"/>
    </source>
</evidence>